<evidence type="ECO:0000259" key="10">
    <source>
        <dbReference type="PROSITE" id="PS50110"/>
    </source>
</evidence>
<evidence type="ECO:0000313" key="13">
    <source>
        <dbReference type="Proteomes" id="UP000006898"/>
    </source>
</evidence>
<feature type="DNA-binding region" description="OmpR/PhoB-type" evidence="9">
    <location>
        <begin position="133"/>
        <end position="232"/>
    </location>
</feature>
<dbReference type="GO" id="GO:0006355">
    <property type="term" value="P:regulation of DNA-templated transcription"/>
    <property type="evidence" value="ECO:0007669"/>
    <property type="project" value="InterPro"/>
</dbReference>
<proteinExistence type="predicted"/>
<dbReference type="GO" id="GO:0005829">
    <property type="term" value="C:cytosol"/>
    <property type="evidence" value="ECO:0007669"/>
    <property type="project" value="TreeGrafter"/>
</dbReference>
<dbReference type="SUPFAM" id="SSF46894">
    <property type="entry name" value="C-terminal effector domain of the bipartite response regulators"/>
    <property type="match status" value="1"/>
</dbReference>
<dbReference type="SMART" id="SM00862">
    <property type="entry name" value="Trans_reg_C"/>
    <property type="match status" value="1"/>
</dbReference>
<dbReference type="eggNOG" id="COG0745">
    <property type="taxonomic scope" value="Bacteria"/>
</dbReference>
<keyword evidence="4" id="KW-0902">Two-component regulatory system</keyword>
<dbReference type="Gene3D" id="1.10.10.10">
    <property type="entry name" value="Winged helix-like DNA-binding domain superfamily/Winged helix DNA-binding domain"/>
    <property type="match status" value="1"/>
</dbReference>
<evidence type="ECO:0000256" key="7">
    <source>
        <dbReference type="ARBA" id="ARBA00023163"/>
    </source>
</evidence>
<dbReference type="Pfam" id="PF00486">
    <property type="entry name" value="Trans_reg_C"/>
    <property type="match status" value="1"/>
</dbReference>
<comment type="subcellular location">
    <subcellularLocation>
        <location evidence="1">Cytoplasm</location>
    </subcellularLocation>
</comment>
<evidence type="ECO:0000256" key="6">
    <source>
        <dbReference type="ARBA" id="ARBA00023125"/>
    </source>
</evidence>
<feature type="domain" description="OmpR/PhoB-type" evidence="11">
    <location>
        <begin position="133"/>
        <end position="232"/>
    </location>
</feature>
<evidence type="ECO:0000256" key="5">
    <source>
        <dbReference type="ARBA" id="ARBA00023015"/>
    </source>
</evidence>
<dbReference type="CDD" id="cd00383">
    <property type="entry name" value="trans_reg_C"/>
    <property type="match status" value="1"/>
</dbReference>
<dbReference type="Pfam" id="PF00072">
    <property type="entry name" value="Response_reg"/>
    <property type="match status" value="1"/>
</dbReference>
<feature type="domain" description="Response regulatory" evidence="10">
    <location>
        <begin position="3"/>
        <end position="116"/>
    </location>
</feature>
<keyword evidence="5" id="KW-0805">Transcription regulation</keyword>
<dbReference type="Gene3D" id="6.10.250.690">
    <property type="match status" value="1"/>
</dbReference>
<evidence type="ECO:0000256" key="3">
    <source>
        <dbReference type="ARBA" id="ARBA00022553"/>
    </source>
</evidence>
<dbReference type="PANTHER" id="PTHR48111">
    <property type="entry name" value="REGULATOR OF RPOS"/>
    <property type="match status" value="1"/>
</dbReference>
<keyword evidence="2" id="KW-0963">Cytoplasm</keyword>
<dbReference type="AlphaFoldDB" id="D5MN98"/>
<dbReference type="InterPro" id="IPR001867">
    <property type="entry name" value="OmpR/PhoB-type_DNA-bd"/>
</dbReference>
<dbReference type="PANTHER" id="PTHR48111:SF39">
    <property type="entry name" value="TRANSCRIPTIONAL REGULATORY PROTEIN CPXR"/>
    <property type="match status" value="1"/>
</dbReference>
<keyword evidence="3 8" id="KW-0597">Phosphoprotein</keyword>
<dbReference type="GO" id="GO:0000976">
    <property type="term" value="F:transcription cis-regulatory region binding"/>
    <property type="evidence" value="ECO:0007669"/>
    <property type="project" value="TreeGrafter"/>
</dbReference>
<dbReference type="InterPro" id="IPR016032">
    <property type="entry name" value="Sig_transdc_resp-reg_C-effctor"/>
</dbReference>
<keyword evidence="6 9" id="KW-0238">DNA-binding</keyword>
<dbReference type="InterPro" id="IPR036388">
    <property type="entry name" value="WH-like_DNA-bd_sf"/>
</dbReference>
<dbReference type="PROSITE" id="PS50110">
    <property type="entry name" value="RESPONSE_REGULATORY"/>
    <property type="match status" value="1"/>
</dbReference>
<dbReference type="InterPro" id="IPR058124">
    <property type="entry name" value="CpxR-like_REC"/>
</dbReference>
<evidence type="ECO:0000256" key="9">
    <source>
        <dbReference type="PROSITE-ProRule" id="PRU01091"/>
    </source>
</evidence>
<dbReference type="InterPro" id="IPR001789">
    <property type="entry name" value="Sig_transdc_resp-reg_receiver"/>
</dbReference>
<feature type="modified residue" description="4-aspartylphosphate" evidence="8">
    <location>
        <position position="52"/>
    </location>
</feature>
<accession>D5MN98</accession>
<dbReference type="Gene3D" id="3.40.50.2300">
    <property type="match status" value="1"/>
</dbReference>
<dbReference type="SUPFAM" id="SSF52172">
    <property type="entry name" value="CheY-like"/>
    <property type="match status" value="1"/>
</dbReference>
<evidence type="ECO:0000256" key="4">
    <source>
        <dbReference type="ARBA" id="ARBA00023012"/>
    </source>
</evidence>
<dbReference type="CDD" id="cd17623">
    <property type="entry name" value="REC_OmpR_CpxR"/>
    <property type="match status" value="1"/>
</dbReference>
<dbReference type="GO" id="GO:0032993">
    <property type="term" value="C:protein-DNA complex"/>
    <property type="evidence" value="ECO:0007669"/>
    <property type="project" value="TreeGrafter"/>
</dbReference>
<dbReference type="Proteomes" id="UP000006898">
    <property type="component" value="Chromosome"/>
</dbReference>
<dbReference type="PATRIC" id="fig|671143.5.peg.2792"/>
<gene>
    <name evidence="12" type="primary">ompR</name>
    <name evidence="12" type="ORF">DAMO_3169</name>
</gene>
<dbReference type="EMBL" id="FP565575">
    <property type="protein sequence ID" value="CBE70242.1"/>
    <property type="molecule type" value="Genomic_DNA"/>
</dbReference>
<dbReference type="FunFam" id="3.40.50.2300:FF:000001">
    <property type="entry name" value="DNA-binding response regulator PhoB"/>
    <property type="match status" value="1"/>
</dbReference>
<name>D5MN98_METO1</name>
<organism evidence="12 13">
    <name type="scientific">Methylomirabilis oxygeniifera</name>
    <dbReference type="NCBI Taxonomy" id="671143"/>
    <lineage>
        <taxon>Bacteria</taxon>
        <taxon>Candidatus Methylomirabilota</taxon>
        <taxon>Candidatus Methylomirabilia</taxon>
        <taxon>Candidatus Methylomirabilales</taxon>
        <taxon>Candidatus Methylomirabilaceae</taxon>
        <taxon>Candidatus Methylomirabilis</taxon>
    </lineage>
</organism>
<reference evidence="12 13" key="1">
    <citation type="journal article" date="2010" name="Nature">
        <title>Nitrite-driven anaerobic methane oxidation by oxygenic bacteria.</title>
        <authorList>
            <person name="Ettwig K.F."/>
            <person name="Butler M.K."/>
            <person name="Le Paslier D."/>
            <person name="Pelletier E."/>
            <person name="Mangenot S."/>
            <person name="Kuypers M.M.M."/>
            <person name="Schreiber F."/>
            <person name="Dutilh B.E."/>
            <person name="Zedelius J."/>
            <person name="de Beer D."/>
            <person name="Gloerich J."/>
            <person name="Wessels H.J.C.T."/>
            <person name="van Allen T."/>
            <person name="Luesken F."/>
            <person name="Wu M."/>
            <person name="van de Pas-Schoonen K.T."/>
            <person name="Op den Camp H.J.M."/>
            <person name="Janssen-Megens E.M."/>
            <person name="Francoijs K-J."/>
            <person name="Stunnenberg H."/>
            <person name="Weissenbach J."/>
            <person name="Jetten M.S.M."/>
            <person name="Strous M."/>
        </authorList>
    </citation>
    <scope>NUCLEOTIDE SEQUENCE [LARGE SCALE GENOMIC DNA]</scope>
</reference>
<dbReference type="KEGG" id="mox:DAMO_3169"/>
<keyword evidence="7" id="KW-0804">Transcription</keyword>
<evidence type="ECO:0000259" key="11">
    <source>
        <dbReference type="PROSITE" id="PS51755"/>
    </source>
</evidence>
<dbReference type="InterPro" id="IPR011006">
    <property type="entry name" value="CheY-like_superfamily"/>
</dbReference>
<dbReference type="SMART" id="SM00448">
    <property type="entry name" value="REC"/>
    <property type="match status" value="1"/>
</dbReference>
<sequence length="244" mass="26880">MHRILVIDDDVELCELLTDYLTPEGIQVEAVHDGGQGAERALSGEHALVVLDVMLPGISGFEVLRRIRAGSSVPVLMLTARGDDVDRIVGLEMGADDYLSKPFNPRELVARIRAIQRRAQPSVERETGTGKAVERVVVGDVEVDPGAHIVLQRGHPVDLTSVEFTMLEVLLRASGQVVSREDLAKQALGRRLSPYDRSIDVHISSLRRKLGHQLGDTERIKTVRGMGYLYIRPPSSTQEEPPRG</sequence>
<dbReference type="InterPro" id="IPR039420">
    <property type="entry name" value="WalR-like"/>
</dbReference>
<dbReference type="GO" id="GO:0000156">
    <property type="term" value="F:phosphorelay response regulator activity"/>
    <property type="evidence" value="ECO:0007669"/>
    <property type="project" value="TreeGrafter"/>
</dbReference>
<evidence type="ECO:0000256" key="8">
    <source>
        <dbReference type="PROSITE-ProRule" id="PRU00169"/>
    </source>
</evidence>
<protein>
    <submittedName>
        <fullName evidence="12">Two-component response transcriptional regulator (OmpR family)</fullName>
    </submittedName>
</protein>
<evidence type="ECO:0000313" key="12">
    <source>
        <dbReference type="EMBL" id="CBE70242.1"/>
    </source>
</evidence>
<evidence type="ECO:0000256" key="1">
    <source>
        <dbReference type="ARBA" id="ARBA00004496"/>
    </source>
</evidence>
<dbReference type="PROSITE" id="PS51755">
    <property type="entry name" value="OMPR_PHOB"/>
    <property type="match status" value="1"/>
</dbReference>
<evidence type="ECO:0000256" key="2">
    <source>
        <dbReference type="ARBA" id="ARBA00022490"/>
    </source>
</evidence>
<dbReference type="STRING" id="671143.DAMO_3169"/>
<dbReference type="HOGENOM" id="CLU_000445_30_4_0"/>